<sequence>MKKLIVIGLAAMASAMLAGTSLAQESYQFAVVPKAMNNPFFDLARDGCMARAAELGNVECIYIGPVEHEAATQAQIIEDLITQGVDGLAISVSDTAAATTVINRAVEAGIAVITFDSDAADSQRTAYVGTNNKEFGTALGELLLQVKPEGGTYGMISGGAAAPNLAERVDGVREALAGSEWTEVPGSPTFSNDDSALGLQQMGDLKTANPEIGAIVPVGGWPMFAPDGWRNFVDGFKADVDSKALALVVADTLPVQLELLKEGYAHGLVGQRPYEMGVVVMDTLLAIKNGETVEEIIYTGLDRVTAENVDEFLN</sequence>
<dbReference type="PANTHER" id="PTHR30036:SF7">
    <property type="entry name" value="ABC TRANSPORTER PERIPLASMIC-BINDING PROTEIN YPHF"/>
    <property type="match status" value="1"/>
</dbReference>
<dbReference type="EMBL" id="JZEX01000133">
    <property type="protein sequence ID" value="KKB10790.1"/>
    <property type="molecule type" value="Genomic_DNA"/>
</dbReference>
<evidence type="ECO:0000259" key="4">
    <source>
        <dbReference type="Pfam" id="PF13407"/>
    </source>
</evidence>
<protein>
    <submittedName>
        <fullName evidence="5">Sugar ABC transporter substrate-binding protein</fullName>
    </submittedName>
</protein>
<dbReference type="OrthoDB" id="7941261at2"/>
<keyword evidence="6" id="KW-1185">Reference proteome</keyword>
<dbReference type="PATRIC" id="fig|443610.3.peg.1512"/>
<gene>
    <name evidence="5" type="ORF">VE25_16120</name>
</gene>
<feature type="signal peptide" evidence="3">
    <location>
        <begin position="1"/>
        <end position="23"/>
    </location>
</feature>
<reference evidence="5 6" key="1">
    <citation type="submission" date="2015-03" db="EMBL/GenBank/DDBJ databases">
        <authorList>
            <person name="Hassan Y.I."/>
            <person name="Lepp D."/>
            <person name="Li X.-Z."/>
            <person name="Zhou T."/>
        </authorList>
    </citation>
    <scope>NUCLEOTIDE SEQUENCE [LARGE SCALE GENOMIC DNA]</scope>
    <source>
        <strain evidence="5 6">BD-c194</strain>
    </source>
</reference>
<organism evidence="5 6">
    <name type="scientific">Devosia geojensis</name>
    <dbReference type="NCBI Taxonomy" id="443610"/>
    <lineage>
        <taxon>Bacteria</taxon>
        <taxon>Pseudomonadati</taxon>
        <taxon>Pseudomonadota</taxon>
        <taxon>Alphaproteobacteria</taxon>
        <taxon>Hyphomicrobiales</taxon>
        <taxon>Devosiaceae</taxon>
        <taxon>Devosia</taxon>
    </lineage>
</organism>
<evidence type="ECO:0000256" key="1">
    <source>
        <dbReference type="ARBA" id="ARBA00004418"/>
    </source>
</evidence>
<keyword evidence="3" id="KW-0732">Signal</keyword>
<dbReference type="RefSeq" id="WP_046109679.1">
    <property type="nucleotide sequence ID" value="NZ_JZEX01000133.1"/>
</dbReference>
<accession>A0A0F5FQC9</accession>
<dbReference type="Proteomes" id="UP000033632">
    <property type="component" value="Unassembled WGS sequence"/>
</dbReference>
<dbReference type="InterPro" id="IPR028082">
    <property type="entry name" value="Peripla_BP_I"/>
</dbReference>
<comment type="subcellular location">
    <subcellularLocation>
        <location evidence="1">Periplasm</location>
    </subcellularLocation>
</comment>
<dbReference type="GO" id="GO:0030288">
    <property type="term" value="C:outer membrane-bounded periplasmic space"/>
    <property type="evidence" value="ECO:0007669"/>
    <property type="project" value="TreeGrafter"/>
</dbReference>
<comment type="similarity">
    <text evidence="2">Belongs to the bacterial solute-binding protein 2 family.</text>
</comment>
<dbReference type="AlphaFoldDB" id="A0A0F5FQC9"/>
<comment type="caution">
    <text evidence="5">The sequence shown here is derived from an EMBL/GenBank/DDBJ whole genome shotgun (WGS) entry which is preliminary data.</text>
</comment>
<dbReference type="STRING" id="443610.VE25_16120"/>
<dbReference type="PANTHER" id="PTHR30036">
    <property type="entry name" value="D-XYLOSE-BINDING PERIPLASMIC PROTEIN"/>
    <property type="match status" value="1"/>
</dbReference>
<evidence type="ECO:0000313" key="5">
    <source>
        <dbReference type="EMBL" id="KKB10790.1"/>
    </source>
</evidence>
<feature type="domain" description="Periplasmic binding protein" evidence="4">
    <location>
        <begin position="29"/>
        <end position="291"/>
    </location>
</feature>
<evidence type="ECO:0000313" key="6">
    <source>
        <dbReference type="Proteomes" id="UP000033632"/>
    </source>
</evidence>
<dbReference type="InterPro" id="IPR050555">
    <property type="entry name" value="Bact_Solute-Bind_Prot2"/>
</dbReference>
<name>A0A0F5FQC9_9HYPH</name>
<dbReference type="GO" id="GO:0030246">
    <property type="term" value="F:carbohydrate binding"/>
    <property type="evidence" value="ECO:0007669"/>
    <property type="project" value="TreeGrafter"/>
</dbReference>
<proteinExistence type="inferred from homology"/>
<evidence type="ECO:0000256" key="2">
    <source>
        <dbReference type="ARBA" id="ARBA00007639"/>
    </source>
</evidence>
<feature type="chain" id="PRO_5002486580" evidence="3">
    <location>
        <begin position="24"/>
        <end position="314"/>
    </location>
</feature>
<dbReference type="SUPFAM" id="SSF53822">
    <property type="entry name" value="Periplasmic binding protein-like I"/>
    <property type="match status" value="1"/>
</dbReference>
<dbReference type="Gene3D" id="3.40.50.2300">
    <property type="match status" value="2"/>
</dbReference>
<evidence type="ECO:0000256" key="3">
    <source>
        <dbReference type="SAM" id="SignalP"/>
    </source>
</evidence>
<dbReference type="Pfam" id="PF13407">
    <property type="entry name" value="Peripla_BP_4"/>
    <property type="match status" value="1"/>
</dbReference>
<dbReference type="CDD" id="cd06314">
    <property type="entry name" value="PBP1_tmGBP"/>
    <property type="match status" value="1"/>
</dbReference>
<dbReference type="InterPro" id="IPR025997">
    <property type="entry name" value="SBP_2_dom"/>
</dbReference>